<sequence length="315" mass="35044">MAITLRIRCHYLLRALLLAALSFYIIHLNETDSLHYYLAPRMQKLLLLCPVPLLFIAIGMLWHTMTGTSEQLCDCEHPLPAGFLKNATVYGLFALPLLFGLLLPDQALGSDMALKKGIIYSISDSGLGREREQDDQPSQAAIASQTTGTTKSEPSDPNKLFIAKDIYGVEFAELAKRLYTLPVIQVDPSIYSETIGAIDKYKQAFVNRKISLQGFIVRQKDMDDHVFAVSRFLVMCCTADAVPFATLVHSPNVSSIKNDTWVRIDGTIQTAKVNGKEALQIEAGQIQVIKQPASPYIFTNPDSVAEFDKQHPQRK</sequence>
<evidence type="ECO:0000256" key="1">
    <source>
        <dbReference type="SAM" id="MobiDB-lite"/>
    </source>
</evidence>
<name>A0A089LW88_9BACL</name>
<dbReference type="InterPro" id="IPR015402">
    <property type="entry name" value="DUF1980"/>
</dbReference>
<dbReference type="Proteomes" id="UP000029507">
    <property type="component" value="Chromosome"/>
</dbReference>
<keyword evidence="2" id="KW-1133">Transmembrane helix</keyword>
<dbReference type="Pfam" id="PF21537">
    <property type="entry name" value="DUF1980_C"/>
    <property type="match status" value="1"/>
</dbReference>
<feature type="transmembrane region" description="Helical" evidence="2">
    <location>
        <begin position="83"/>
        <end position="103"/>
    </location>
</feature>
<dbReference type="HOGENOM" id="CLU_070027_1_0_9"/>
<dbReference type="NCBIfam" id="TIGR03943">
    <property type="entry name" value="TIGR03943 family putative permease subunit"/>
    <property type="match status" value="1"/>
</dbReference>
<keyword evidence="2" id="KW-0812">Transmembrane</keyword>
<feature type="domain" description="DUF1980" evidence="3">
    <location>
        <begin position="13"/>
        <end position="118"/>
    </location>
</feature>
<dbReference type="RefSeq" id="WP_038695065.1">
    <property type="nucleotide sequence ID" value="NZ_CP009286.1"/>
</dbReference>
<dbReference type="KEGG" id="pste:PSTEL_10790"/>
<evidence type="ECO:0000313" key="6">
    <source>
        <dbReference type="Proteomes" id="UP000029507"/>
    </source>
</evidence>
<dbReference type="InterPro" id="IPR048447">
    <property type="entry name" value="DUF1980_C"/>
</dbReference>
<dbReference type="OrthoDB" id="9770408at2"/>
<keyword evidence="6" id="KW-1185">Reference proteome</keyword>
<evidence type="ECO:0000259" key="3">
    <source>
        <dbReference type="Pfam" id="PF09323"/>
    </source>
</evidence>
<keyword evidence="2" id="KW-0472">Membrane</keyword>
<accession>A0A089LW88</accession>
<dbReference type="PANTHER" id="PTHR40047">
    <property type="entry name" value="UPF0703 PROTEIN YCGQ"/>
    <property type="match status" value="1"/>
</dbReference>
<feature type="compositionally biased region" description="Polar residues" evidence="1">
    <location>
        <begin position="136"/>
        <end position="152"/>
    </location>
</feature>
<feature type="region of interest" description="Disordered" evidence="1">
    <location>
        <begin position="128"/>
        <end position="156"/>
    </location>
</feature>
<dbReference type="InterPro" id="IPR052955">
    <property type="entry name" value="UPF0703_membrane_permease"/>
</dbReference>
<protein>
    <submittedName>
        <fullName evidence="5">Membrane protein</fullName>
    </submittedName>
</protein>
<dbReference type="Pfam" id="PF09323">
    <property type="entry name" value="DUF1980"/>
    <property type="match status" value="1"/>
</dbReference>
<organism evidence="5 6">
    <name type="scientific">Paenibacillus stellifer</name>
    <dbReference type="NCBI Taxonomy" id="169760"/>
    <lineage>
        <taxon>Bacteria</taxon>
        <taxon>Bacillati</taxon>
        <taxon>Bacillota</taxon>
        <taxon>Bacilli</taxon>
        <taxon>Bacillales</taxon>
        <taxon>Paenibacillaceae</taxon>
        <taxon>Paenibacillus</taxon>
    </lineage>
</organism>
<feature type="domain" description="DUF1980" evidence="4">
    <location>
        <begin position="163"/>
        <end position="298"/>
    </location>
</feature>
<evidence type="ECO:0000259" key="4">
    <source>
        <dbReference type="Pfam" id="PF21537"/>
    </source>
</evidence>
<reference evidence="5 6" key="1">
    <citation type="submission" date="2014-08" db="EMBL/GenBank/DDBJ databases">
        <title>Comparative genomics of the Paenibacillus odorifer group.</title>
        <authorList>
            <person name="den Bakker H.C."/>
            <person name="Tsai Y.-C."/>
            <person name="Martin N."/>
            <person name="Korlach J."/>
            <person name="Wiedmann M."/>
        </authorList>
    </citation>
    <scope>NUCLEOTIDE SEQUENCE [LARGE SCALE GENOMIC DNA]</scope>
    <source>
        <strain evidence="5 6">DSM 14472</strain>
    </source>
</reference>
<gene>
    <name evidence="5" type="ORF">PSTEL_10790</name>
</gene>
<dbReference type="PANTHER" id="PTHR40047:SF1">
    <property type="entry name" value="UPF0703 PROTEIN YCGQ"/>
    <property type="match status" value="1"/>
</dbReference>
<dbReference type="InterPro" id="IPR048493">
    <property type="entry name" value="DUF1980_N"/>
</dbReference>
<dbReference type="STRING" id="169760.PSTEL_10790"/>
<evidence type="ECO:0000256" key="2">
    <source>
        <dbReference type="SAM" id="Phobius"/>
    </source>
</evidence>
<dbReference type="EMBL" id="CP009286">
    <property type="protein sequence ID" value="AIQ63493.1"/>
    <property type="molecule type" value="Genomic_DNA"/>
</dbReference>
<evidence type="ECO:0000313" key="5">
    <source>
        <dbReference type="EMBL" id="AIQ63493.1"/>
    </source>
</evidence>
<feature type="transmembrane region" description="Helical" evidence="2">
    <location>
        <begin position="45"/>
        <end position="62"/>
    </location>
</feature>
<proteinExistence type="predicted"/>
<dbReference type="AlphaFoldDB" id="A0A089LW88"/>